<evidence type="ECO:0000256" key="3">
    <source>
        <dbReference type="ARBA" id="ARBA00022723"/>
    </source>
</evidence>
<name>A0A8H3FEA2_9LECA</name>
<dbReference type="GO" id="GO:0005506">
    <property type="term" value="F:iron ion binding"/>
    <property type="evidence" value="ECO:0007669"/>
    <property type="project" value="InterPro"/>
</dbReference>
<dbReference type="PANTHER" id="PTHR24305:SF166">
    <property type="entry name" value="CYTOCHROME P450 12A4, MITOCHONDRIAL-RELATED"/>
    <property type="match status" value="1"/>
</dbReference>
<dbReference type="OrthoDB" id="1470350at2759"/>
<dbReference type="GO" id="GO:0004497">
    <property type="term" value="F:monooxygenase activity"/>
    <property type="evidence" value="ECO:0007669"/>
    <property type="project" value="UniProtKB-KW"/>
</dbReference>
<dbReference type="PANTHER" id="PTHR24305">
    <property type="entry name" value="CYTOCHROME P450"/>
    <property type="match status" value="1"/>
</dbReference>
<accession>A0A8H3FEA2</accession>
<dbReference type="SUPFAM" id="SSF48264">
    <property type="entry name" value="Cytochrome P450"/>
    <property type="match status" value="1"/>
</dbReference>
<dbReference type="AlphaFoldDB" id="A0A8H3FEA2"/>
<dbReference type="InterPro" id="IPR017972">
    <property type="entry name" value="Cyt_P450_CS"/>
</dbReference>
<gene>
    <name evidence="8" type="ORF">IMSHALPRED_005316</name>
</gene>
<sequence>MLPIASIATLCILSYVTYKYIIYPAFISPLSKIPNAHPSSPFSPLWILLKRFTDQENRSIHAAHVKHGDIVRLGPNEISVNCVDDGIRTIYSGGFEKWPWYHQFDNFGVPCMFSTAESKPHAHRRRVIANVYSKSFLQSSPEMLKISQTIIFSRVLPLLESAAMEQKPVEVLDLSHAIAMDFIVAFIFGLQNGTNFTQDVSARRQFFDTYQKRRPYRFWSSELQGLKSILNRIGPIIEPKFVQEATNYLENWTLTWTKAAEKSCATKAPDEEHIPSTTPVVYSQVHQSTLKTPFPYPQDLQIATELQDHWAAGHETTGITLCYLFHELSLHPSLQQQLRKEFLTLSPTLTYPPPTPSLPTPQTLDALPLLHACLLETLRIHAAIPGPEPRTTPSKPTSLAGSPPLPAGVRVSAQPYTLHRRADVFPDPEAWKPERWLDASEEQRAEMGRWFWAFGSGGRMCIGSNFAMQEMKLITAAIYTNYTTHIVDDEGIEQIDAYTAHPRANKLVLRYERVEN</sequence>
<dbReference type="GO" id="GO:0020037">
    <property type="term" value="F:heme binding"/>
    <property type="evidence" value="ECO:0007669"/>
    <property type="project" value="InterPro"/>
</dbReference>
<keyword evidence="5 6" id="KW-0349">Heme</keyword>
<organism evidence="8 9">
    <name type="scientific">Imshaugia aleurites</name>
    <dbReference type="NCBI Taxonomy" id="172621"/>
    <lineage>
        <taxon>Eukaryota</taxon>
        <taxon>Fungi</taxon>
        <taxon>Dikarya</taxon>
        <taxon>Ascomycota</taxon>
        <taxon>Pezizomycotina</taxon>
        <taxon>Lecanoromycetes</taxon>
        <taxon>OSLEUM clade</taxon>
        <taxon>Lecanoromycetidae</taxon>
        <taxon>Lecanorales</taxon>
        <taxon>Lecanorineae</taxon>
        <taxon>Parmeliaceae</taxon>
        <taxon>Imshaugia</taxon>
    </lineage>
</organism>
<keyword evidence="6" id="KW-0560">Oxidoreductase</keyword>
<dbReference type="GO" id="GO:0016705">
    <property type="term" value="F:oxidoreductase activity, acting on paired donors, with incorporation or reduction of molecular oxygen"/>
    <property type="evidence" value="ECO:0007669"/>
    <property type="project" value="InterPro"/>
</dbReference>
<feature type="region of interest" description="Disordered" evidence="7">
    <location>
        <begin position="384"/>
        <end position="406"/>
    </location>
</feature>
<keyword evidence="9" id="KW-1185">Reference proteome</keyword>
<keyword evidence="6" id="KW-0503">Monooxygenase</keyword>
<evidence type="ECO:0000256" key="5">
    <source>
        <dbReference type="PIRSR" id="PIRSR602401-1"/>
    </source>
</evidence>
<dbReference type="PROSITE" id="PS00086">
    <property type="entry name" value="CYTOCHROME_P450"/>
    <property type="match status" value="1"/>
</dbReference>
<evidence type="ECO:0000256" key="4">
    <source>
        <dbReference type="ARBA" id="ARBA00023004"/>
    </source>
</evidence>
<evidence type="ECO:0008006" key="10">
    <source>
        <dbReference type="Google" id="ProtNLM"/>
    </source>
</evidence>
<keyword evidence="3 5" id="KW-0479">Metal-binding</keyword>
<reference evidence="8" key="1">
    <citation type="submission" date="2021-03" db="EMBL/GenBank/DDBJ databases">
        <authorList>
            <person name="Tagirdzhanova G."/>
        </authorList>
    </citation>
    <scope>NUCLEOTIDE SEQUENCE</scope>
</reference>
<evidence type="ECO:0000256" key="2">
    <source>
        <dbReference type="ARBA" id="ARBA00010617"/>
    </source>
</evidence>
<dbReference type="PRINTS" id="PR00463">
    <property type="entry name" value="EP450I"/>
</dbReference>
<evidence type="ECO:0000256" key="6">
    <source>
        <dbReference type="RuleBase" id="RU000461"/>
    </source>
</evidence>
<evidence type="ECO:0000256" key="1">
    <source>
        <dbReference type="ARBA" id="ARBA00001971"/>
    </source>
</evidence>
<comment type="cofactor">
    <cofactor evidence="1 5">
        <name>heme</name>
        <dbReference type="ChEBI" id="CHEBI:30413"/>
    </cofactor>
</comment>
<dbReference type="EMBL" id="CAJPDT010000029">
    <property type="protein sequence ID" value="CAF9922035.1"/>
    <property type="molecule type" value="Genomic_DNA"/>
</dbReference>
<protein>
    <recommendedName>
        <fullName evidence="10">Cytochrome P450</fullName>
    </recommendedName>
</protein>
<dbReference type="InterPro" id="IPR001128">
    <property type="entry name" value="Cyt_P450"/>
</dbReference>
<evidence type="ECO:0000313" key="8">
    <source>
        <dbReference type="EMBL" id="CAF9922035.1"/>
    </source>
</evidence>
<evidence type="ECO:0000256" key="7">
    <source>
        <dbReference type="SAM" id="MobiDB-lite"/>
    </source>
</evidence>
<dbReference type="InterPro" id="IPR002401">
    <property type="entry name" value="Cyt_P450_E_grp-I"/>
</dbReference>
<dbReference type="PRINTS" id="PR00385">
    <property type="entry name" value="P450"/>
</dbReference>
<dbReference type="InterPro" id="IPR036396">
    <property type="entry name" value="Cyt_P450_sf"/>
</dbReference>
<dbReference type="Gene3D" id="1.10.630.10">
    <property type="entry name" value="Cytochrome P450"/>
    <property type="match status" value="1"/>
</dbReference>
<feature type="compositionally biased region" description="Polar residues" evidence="7">
    <location>
        <begin position="391"/>
        <end position="400"/>
    </location>
</feature>
<dbReference type="Pfam" id="PF00067">
    <property type="entry name" value="p450"/>
    <property type="match status" value="1"/>
</dbReference>
<comment type="caution">
    <text evidence="8">The sequence shown here is derived from an EMBL/GenBank/DDBJ whole genome shotgun (WGS) entry which is preliminary data.</text>
</comment>
<proteinExistence type="inferred from homology"/>
<evidence type="ECO:0000313" key="9">
    <source>
        <dbReference type="Proteomes" id="UP000664534"/>
    </source>
</evidence>
<feature type="binding site" description="axial binding residue" evidence="5">
    <location>
        <position position="461"/>
    </location>
    <ligand>
        <name>heme</name>
        <dbReference type="ChEBI" id="CHEBI:30413"/>
    </ligand>
    <ligandPart>
        <name>Fe</name>
        <dbReference type="ChEBI" id="CHEBI:18248"/>
    </ligandPart>
</feature>
<dbReference type="CDD" id="cd11059">
    <property type="entry name" value="CYP_fungal"/>
    <property type="match status" value="1"/>
</dbReference>
<dbReference type="Proteomes" id="UP000664534">
    <property type="component" value="Unassembled WGS sequence"/>
</dbReference>
<keyword evidence="4 5" id="KW-0408">Iron</keyword>
<comment type="similarity">
    <text evidence="2 6">Belongs to the cytochrome P450 family.</text>
</comment>
<dbReference type="InterPro" id="IPR050121">
    <property type="entry name" value="Cytochrome_P450_monoxygenase"/>
</dbReference>